<feature type="region of interest" description="Disordered" evidence="1">
    <location>
        <begin position="1"/>
        <end position="58"/>
    </location>
</feature>
<reference evidence="2" key="1">
    <citation type="submission" date="2022-05" db="EMBL/GenBank/DDBJ databases">
        <title>The Musa troglodytarum L. genome provides insights into the mechanism of non-climacteric behaviour and enrichment of carotenoids.</title>
        <authorList>
            <person name="Wang J."/>
        </authorList>
    </citation>
    <scope>NUCLEOTIDE SEQUENCE</scope>
    <source>
        <tissue evidence="2">Leaf</tissue>
    </source>
</reference>
<feature type="compositionally biased region" description="Basic and acidic residues" evidence="1">
    <location>
        <begin position="48"/>
        <end position="58"/>
    </location>
</feature>
<protein>
    <submittedName>
        <fullName evidence="2">Uncharacterized protein</fullName>
    </submittedName>
</protein>
<evidence type="ECO:0000313" key="3">
    <source>
        <dbReference type="Proteomes" id="UP001055439"/>
    </source>
</evidence>
<keyword evidence="3" id="KW-1185">Reference proteome</keyword>
<evidence type="ECO:0000313" key="2">
    <source>
        <dbReference type="EMBL" id="URE37242.1"/>
    </source>
</evidence>
<evidence type="ECO:0000256" key="1">
    <source>
        <dbReference type="SAM" id="MobiDB-lite"/>
    </source>
</evidence>
<accession>A0A9E7HWH8</accession>
<dbReference type="AlphaFoldDB" id="A0A9E7HWH8"/>
<organism evidence="2 3">
    <name type="scientific">Musa troglodytarum</name>
    <name type="common">fe'i banana</name>
    <dbReference type="NCBI Taxonomy" id="320322"/>
    <lineage>
        <taxon>Eukaryota</taxon>
        <taxon>Viridiplantae</taxon>
        <taxon>Streptophyta</taxon>
        <taxon>Embryophyta</taxon>
        <taxon>Tracheophyta</taxon>
        <taxon>Spermatophyta</taxon>
        <taxon>Magnoliopsida</taxon>
        <taxon>Liliopsida</taxon>
        <taxon>Zingiberales</taxon>
        <taxon>Musaceae</taxon>
        <taxon>Musa</taxon>
    </lineage>
</organism>
<name>A0A9E7HWH8_9LILI</name>
<sequence>MSSSSKTSISDVLLRTRTKESRRVRKASQGEVSCEIQHPTPTSYSSERQTKMEGRGRG</sequence>
<dbReference type="EMBL" id="CP097510">
    <property type="protein sequence ID" value="URE37242.1"/>
    <property type="molecule type" value="Genomic_DNA"/>
</dbReference>
<gene>
    <name evidence="2" type="ORF">MUK42_16082</name>
</gene>
<feature type="compositionally biased region" description="Polar residues" evidence="1">
    <location>
        <begin position="1"/>
        <end position="10"/>
    </location>
</feature>
<proteinExistence type="predicted"/>
<dbReference type="Proteomes" id="UP001055439">
    <property type="component" value="Chromosome 8"/>
</dbReference>